<name>A0ABX5R8S9_9PSED</name>
<protein>
    <submittedName>
        <fullName evidence="1">Uncharacterized protein</fullName>
    </submittedName>
</protein>
<organism evidence="1 2">
    <name type="scientific">Candidatus Pseudomonas adelgestsugas</name>
    <dbReference type="NCBI Taxonomy" id="1302376"/>
    <lineage>
        <taxon>Bacteria</taxon>
        <taxon>Pseudomonadati</taxon>
        <taxon>Pseudomonadota</taxon>
        <taxon>Gammaproteobacteria</taxon>
        <taxon>Pseudomonadales</taxon>
        <taxon>Pseudomonadaceae</taxon>
        <taxon>Pseudomonas</taxon>
    </lineage>
</organism>
<dbReference type="EMBL" id="CP026512">
    <property type="protein sequence ID" value="QAX82045.1"/>
    <property type="molecule type" value="Genomic_DNA"/>
</dbReference>
<keyword evidence="2" id="KW-1185">Reference proteome</keyword>
<dbReference type="RefSeq" id="WP_129211408.1">
    <property type="nucleotide sequence ID" value="NZ_CP026512.1"/>
</dbReference>
<reference evidence="1 2" key="1">
    <citation type="journal article" date="2018" name="Genome Biol. Evol.">
        <title>Partnering With a Pest: Genomes of Hemlock Woolly Adelgid Symbionts Reveal Atypical Nutritional Provisioning Patterns in Dual-Obligate Bacteria.</title>
        <authorList>
            <person name="Weglarz K.M."/>
            <person name="Havill N.P."/>
            <person name="Burke G.R."/>
            <person name="von Dohlen C.D."/>
        </authorList>
    </citation>
    <scope>NUCLEOTIDE SEQUENCE [LARGE SCALE GENOMIC DNA]</scope>
    <source>
        <strain evidence="1 2">HWA_ENA</strain>
    </source>
</reference>
<proteinExistence type="predicted"/>
<gene>
    <name evidence="1" type="ORF">C3B55_00724</name>
</gene>
<dbReference type="Proteomes" id="UP000288953">
    <property type="component" value="Chromosome"/>
</dbReference>
<accession>A0ABX5R8S9</accession>
<evidence type="ECO:0000313" key="1">
    <source>
        <dbReference type="EMBL" id="QAX82045.1"/>
    </source>
</evidence>
<evidence type="ECO:0000313" key="2">
    <source>
        <dbReference type="Proteomes" id="UP000288953"/>
    </source>
</evidence>
<sequence>MNPDLNHVWIRANFALYHKPWRIEDINFSRSLYYINMVKIKEQREDKLSCSKLCGSKLSREKIETGTERYQVYPAMPA</sequence>